<evidence type="ECO:0008006" key="3">
    <source>
        <dbReference type="Google" id="ProtNLM"/>
    </source>
</evidence>
<evidence type="ECO:0000313" key="2">
    <source>
        <dbReference type="Proteomes" id="UP000619244"/>
    </source>
</evidence>
<protein>
    <recommendedName>
        <fullName evidence="3">LuxR family transcriptional regulator</fullName>
    </recommendedName>
</protein>
<keyword evidence="2" id="KW-1185">Reference proteome</keyword>
<evidence type="ECO:0000313" key="1">
    <source>
        <dbReference type="EMBL" id="GGX59511.1"/>
    </source>
</evidence>
<organism evidence="1 2">
    <name type="scientific">Streptomyces minutiscleroticus</name>
    <dbReference type="NCBI Taxonomy" id="68238"/>
    <lineage>
        <taxon>Bacteria</taxon>
        <taxon>Bacillati</taxon>
        <taxon>Actinomycetota</taxon>
        <taxon>Actinomycetes</taxon>
        <taxon>Kitasatosporales</taxon>
        <taxon>Streptomycetaceae</taxon>
        <taxon>Streptomyces</taxon>
    </lineage>
</organism>
<reference evidence="1" key="2">
    <citation type="submission" date="2020-09" db="EMBL/GenBank/DDBJ databases">
        <authorList>
            <person name="Sun Q."/>
            <person name="Ohkuma M."/>
        </authorList>
    </citation>
    <scope>NUCLEOTIDE SEQUENCE</scope>
    <source>
        <strain evidence="1">JCM 4790</strain>
    </source>
</reference>
<dbReference type="Proteomes" id="UP000619244">
    <property type="component" value="Unassembled WGS sequence"/>
</dbReference>
<sequence>MFHERIGRLPEATRTALLLAAADDTGDAAVVLRAAAALRLPDDALDAAEDAALISTHGGRIAFRHPLVRAAVHDGATLSRRRAAHTALAQVLPGPADTDRRVWHQALAAVEDDEGIAAALEESAGRATRRAAHAPAAAALLRSAELSTDTGRRTRRLAAAADALWAAGQTDRARATVSRALASADGDLSARLLRLGGVIEARAGHLRNACDQLLEAAQASTDPSGTLETLIEAAGSAFFLGDTARLAALAERACAVPPRTARDRLVSYLVRGHAKLLEGAYGQAQDLLGAAAGQAGRADDPRALIWAARAESVAHGAGAGLAHAERPSGWHAARA</sequence>
<proteinExistence type="predicted"/>
<accession>A0A918NDM7</accession>
<dbReference type="RefSeq" id="WP_190189148.1">
    <property type="nucleotide sequence ID" value="NZ_BMVU01000003.1"/>
</dbReference>
<comment type="caution">
    <text evidence="1">The sequence shown here is derived from an EMBL/GenBank/DDBJ whole genome shotgun (WGS) entry which is preliminary data.</text>
</comment>
<gene>
    <name evidence="1" type="ORF">GCM10010358_12480</name>
</gene>
<dbReference type="AlphaFoldDB" id="A0A918NDM7"/>
<dbReference type="EMBL" id="BMVU01000003">
    <property type="protein sequence ID" value="GGX59511.1"/>
    <property type="molecule type" value="Genomic_DNA"/>
</dbReference>
<name>A0A918NDM7_9ACTN</name>
<reference evidence="1" key="1">
    <citation type="journal article" date="2014" name="Int. J. Syst. Evol. Microbiol.">
        <title>Complete genome sequence of Corynebacterium casei LMG S-19264T (=DSM 44701T), isolated from a smear-ripened cheese.</title>
        <authorList>
            <consortium name="US DOE Joint Genome Institute (JGI-PGF)"/>
            <person name="Walter F."/>
            <person name="Albersmeier A."/>
            <person name="Kalinowski J."/>
            <person name="Ruckert C."/>
        </authorList>
    </citation>
    <scope>NUCLEOTIDE SEQUENCE</scope>
    <source>
        <strain evidence="1">JCM 4790</strain>
    </source>
</reference>